<feature type="region of interest" description="Disordered" evidence="1">
    <location>
        <begin position="78"/>
        <end position="99"/>
    </location>
</feature>
<dbReference type="Proteomes" id="UP001589611">
    <property type="component" value="Unassembled WGS sequence"/>
</dbReference>
<comment type="caution">
    <text evidence="2">The sequence shown here is derived from an EMBL/GenBank/DDBJ whole genome shotgun (WGS) entry which is preliminary data.</text>
</comment>
<dbReference type="RefSeq" id="WP_344713508.1">
    <property type="nucleotide sequence ID" value="NZ_BAAAWH010000001.1"/>
</dbReference>
<protein>
    <submittedName>
        <fullName evidence="2">Uncharacterized protein</fullName>
    </submittedName>
</protein>
<evidence type="ECO:0000313" key="3">
    <source>
        <dbReference type="Proteomes" id="UP001589611"/>
    </source>
</evidence>
<name>A0ABV5T1S7_9MICO</name>
<sequence length="99" mass="10650">MGEVIAGLEHGHLEAIPVGENSWRVSDASVPEDDPLHVVAFVEARDDDVDVIWLRGAISVPGRFPDLDSALDAIDDVSTTGQTRGDHLARHATDPDRVS</sequence>
<evidence type="ECO:0000256" key="1">
    <source>
        <dbReference type="SAM" id="MobiDB-lite"/>
    </source>
</evidence>
<organism evidence="2 3">
    <name type="scientific">Microbacterium terregens</name>
    <dbReference type="NCBI Taxonomy" id="69363"/>
    <lineage>
        <taxon>Bacteria</taxon>
        <taxon>Bacillati</taxon>
        <taxon>Actinomycetota</taxon>
        <taxon>Actinomycetes</taxon>
        <taxon>Micrococcales</taxon>
        <taxon>Microbacteriaceae</taxon>
        <taxon>Microbacterium</taxon>
    </lineage>
</organism>
<keyword evidence="3" id="KW-1185">Reference proteome</keyword>
<evidence type="ECO:0000313" key="2">
    <source>
        <dbReference type="EMBL" id="MFB9646557.1"/>
    </source>
</evidence>
<proteinExistence type="predicted"/>
<reference evidence="2 3" key="1">
    <citation type="submission" date="2024-09" db="EMBL/GenBank/DDBJ databases">
        <authorList>
            <person name="Sun Q."/>
            <person name="Mori K."/>
        </authorList>
    </citation>
    <scope>NUCLEOTIDE SEQUENCE [LARGE SCALE GENOMIC DNA]</scope>
    <source>
        <strain evidence="2 3">JCM 1342</strain>
    </source>
</reference>
<feature type="compositionally biased region" description="Basic and acidic residues" evidence="1">
    <location>
        <begin position="84"/>
        <end position="99"/>
    </location>
</feature>
<dbReference type="EMBL" id="JBHMBE010000003">
    <property type="protein sequence ID" value="MFB9646557.1"/>
    <property type="molecule type" value="Genomic_DNA"/>
</dbReference>
<gene>
    <name evidence="2" type="ORF">ACFFPJ_12215</name>
</gene>
<accession>A0ABV5T1S7</accession>